<dbReference type="HAMAP" id="MF_01486">
    <property type="entry name" value="RecC"/>
    <property type="match status" value="1"/>
</dbReference>
<dbReference type="GO" id="GO:0003677">
    <property type="term" value="F:DNA binding"/>
    <property type="evidence" value="ECO:0007669"/>
    <property type="project" value="UniProtKB-KW"/>
</dbReference>
<evidence type="ECO:0000256" key="1">
    <source>
        <dbReference type="ARBA" id="ARBA00022722"/>
    </source>
</evidence>
<feature type="domain" description="RecC C-terminal" evidence="10">
    <location>
        <begin position="820"/>
        <end position="1058"/>
    </location>
</feature>
<dbReference type="InterPro" id="IPR041500">
    <property type="entry name" value="RecC_C"/>
</dbReference>
<dbReference type="GO" id="GO:0005524">
    <property type="term" value="F:ATP binding"/>
    <property type="evidence" value="ECO:0007669"/>
    <property type="project" value="UniProtKB-KW"/>
</dbReference>
<proteinExistence type="inferred from homology"/>
<dbReference type="PANTHER" id="PTHR30591">
    <property type="entry name" value="RECBCD ENZYME SUBUNIT RECC"/>
    <property type="match status" value="1"/>
</dbReference>
<evidence type="ECO:0000256" key="5">
    <source>
        <dbReference type="ARBA" id="ARBA00022806"/>
    </source>
</evidence>
<dbReference type="SUPFAM" id="SSF52540">
    <property type="entry name" value="P-loop containing nucleoside triphosphate hydrolases"/>
    <property type="match status" value="2"/>
</dbReference>
<dbReference type="EMBL" id="CAFBLP010000029">
    <property type="protein sequence ID" value="CAB4879421.1"/>
    <property type="molecule type" value="Genomic_DNA"/>
</dbReference>
<keyword evidence="8" id="KW-0238">DNA-binding</keyword>
<dbReference type="GO" id="GO:0009338">
    <property type="term" value="C:exodeoxyribonuclease V complex"/>
    <property type="evidence" value="ECO:0007669"/>
    <property type="project" value="InterPro"/>
</dbReference>
<evidence type="ECO:0000313" key="11">
    <source>
        <dbReference type="EMBL" id="CAB4879421.1"/>
    </source>
</evidence>
<dbReference type="GO" id="GO:0004386">
    <property type="term" value="F:helicase activity"/>
    <property type="evidence" value="ECO:0007669"/>
    <property type="project" value="UniProtKB-KW"/>
</dbReference>
<evidence type="ECO:0000256" key="7">
    <source>
        <dbReference type="ARBA" id="ARBA00022840"/>
    </source>
</evidence>
<dbReference type="InterPro" id="IPR011335">
    <property type="entry name" value="Restrct_endonuc-II-like"/>
</dbReference>
<reference evidence="11" key="1">
    <citation type="submission" date="2020-05" db="EMBL/GenBank/DDBJ databases">
        <authorList>
            <person name="Chiriac C."/>
            <person name="Salcher M."/>
            <person name="Ghai R."/>
            <person name="Kavagutti S V."/>
        </authorList>
    </citation>
    <scope>NUCLEOTIDE SEQUENCE</scope>
</reference>
<keyword evidence="1" id="KW-0540">Nuclease</keyword>
<name>A0A6J7EAC3_9ZZZZ</name>
<dbReference type="NCBIfam" id="TIGR01450">
    <property type="entry name" value="recC"/>
    <property type="match status" value="1"/>
</dbReference>
<evidence type="ECO:0000256" key="3">
    <source>
        <dbReference type="ARBA" id="ARBA00022763"/>
    </source>
</evidence>
<sequence length="1133" mass="120708">MALHIHHGPHLQALTESLSTLLAVPLPDPFAPEVIAVPTAGMRDWLQQQLSLRLGAAGRSDGVAANIEMVFPGRFVRSALGQPLSSDDPWDIDHLTWAVLQTLESNSVAVPGRPEVTSPSSARYTTARRIADLFDGYANNRPQLLQQWVLGHNGDGTLDDNGAVVPLPADQHWQPELWRQVRALIGTPSSAELLPGLLAALAQGNRPTALPARVAVFGISAVAPGQLSVLTALATALEVHLYVLHPSVVAWKNCRQQLGGRLVPRASCNATAAVRHPLLRSWARPSMEVAALLGDVPNVQFHHHPAPDNPTTPSLLRQIQADLTADHPPDGSFPLSAPPQQPDDSLQVHACHGTTRQLEVLRDALGHLFAADPTLTPHQVVVVCPDLARFAPLVASVFQRGDFPVPVQVSDLSLGADNPVGAAVSAILTVTAGRCTASDLLGLCALAPVRQRLGITNDDITLIDQWITDLGTSWGLDSDQRSEWLPPHITEGTWASTLDRLLLGAAMPAPNPRVGPGEVAPFDDIDASSLRTAGLLAELVARLRLTRSATSVSHNIHDWADILTGIIGSLCATEPTDAWQLAQVLENIGALRQQSLVGGTPCDVALTLTDIRAMLGGLLGAQTGRLNLRSGSVTVTAMVPVRNLPARVVCVLGLDEASLRSGGTDGDDVLGARPCVGERDQRSEGRHLLLDALMAAGEHLIITFDGSDITTNRLLPAPVQLAELFDIVAASIAPSATTAPAPLGSAAPGSVVSSTGPRDVAVLRRHPRQAYDERNFSLTQLPGDHVAPFGFDGRMLAAAMDRRSAQPAEIPVASLAPLIPATVTLAQLSVSCSHPARTYLLDRLDARLPREPDEIDDEIPLAVSSLEIWRLGTALLELHRSPSAHGSIGQWRAAQHLLGGLPPRALATAALDEVEGDVARLLDAAPNLRLLATHHDSQHIDLRISAPAAPGGVRLIDLITHVSGDTLVCIEFKRPAPRYEIAAALALASAVVTDPSRGWHALVVTRATSGSKPTLVHLQPIDSPDRVLAARHLLSVALEIHLQALCQPLPLFECSSRDLYDTRHVTDDTLQRDLGDASTRFFWGQHTLDDILAPGGDGRAEQFADLLWGAFRRFLPSSQSGSDTDTDDDQDAA</sequence>
<organism evidence="11">
    <name type="scientific">freshwater metagenome</name>
    <dbReference type="NCBI Taxonomy" id="449393"/>
    <lineage>
        <taxon>unclassified sequences</taxon>
        <taxon>metagenomes</taxon>
        <taxon>ecological metagenomes</taxon>
    </lineage>
</organism>
<dbReference type="PIRSF" id="PIRSF000980">
    <property type="entry name" value="RecC"/>
    <property type="match status" value="1"/>
</dbReference>
<evidence type="ECO:0000256" key="6">
    <source>
        <dbReference type="ARBA" id="ARBA00022839"/>
    </source>
</evidence>
<dbReference type="GO" id="GO:0006281">
    <property type="term" value="P:DNA repair"/>
    <property type="evidence" value="ECO:0007669"/>
    <property type="project" value="UniProtKB-KW"/>
</dbReference>
<dbReference type="SUPFAM" id="SSF52980">
    <property type="entry name" value="Restriction endonuclease-like"/>
    <property type="match status" value="1"/>
</dbReference>
<dbReference type="InterPro" id="IPR027417">
    <property type="entry name" value="P-loop_NTPase"/>
</dbReference>
<accession>A0A6J7EAC3</accession>
<dbReference type="Gene3D" id="3.40.50.300">
    <property type="entry name" value="P-loop containing nucleotide triphosphate hydrolases"/>
    <property type="match status" value="2"/>
</dbReference>
<dbReference type="GO" id="GO:0006310">
    <property type="term" value="P:DNA recombination"/>
    <property type="evidence" value="ECO:0007669"/>
    <property type="project" value="TreeGrafter"/>
</dbReference>
<dbReference type="InterPro" id="IPR006697">
    <property type="entry name" value="RecC"/>
</dbReference>
<keyword evidence="2" id="KW-0547">Nucleotide-binding</keyword>
<dbReference type="InterPro" id="IPR013986">
    <property type="entry name" value="DExx_box_DNA_helicase_dom_sf"/>
</dbReference>
<keyword evidence="4" id="KW-0378">Hydrolase</keyword>
<dbReference type="PANTHER" id="PTHR30591:SF1">
    <property type="entry name" value="RECBCD ENZYME SUBUNIT RECC"/>
    <property type="match status" value="1"/>
</dbReference>
<dbReference type="Pfam" id="PF17946">
    <property type="entry name" value="RecC_C"/>
    <property type="match status" value="1"/>
</dbReference>
<dbReference type="Pfam" id="PF04257">
    <property type="entry name" value="Exonuc_V_gamma"/>
    <property type="match status" value="1"/>
</dbReference>
<evidence type="ECO:0000256" key="4">
    <source>
        <dbReference type="ARBA" id="ARBA00022801"/>
    </source>
</evidence>
<keyword evidence="7" id="KW-0067">ATP-binding</keyword>
<dbReference type="Gene3D" id="1.10.10.160">
    <property type="match status" value="1"/>
</dbReference>
<gene>
    <name evidence="11" type="ORF">UFOPK3376_01358</name>
</gene>
<dbReference type="Gene3D" id="3.40.50.10930">
    <property type="match status" value="1"/>
</dbReference>
<keyword evidence="6" id="KW-0269">Exonuclease</keyword>
<evidence type="ECO:0000256" key="9">
    <source>
        <dbReference type="ARBA" id="ARBA00023204"/>
    </source>
</evidence>
<evidence type="ECO:0000259" key="10">
    <source>
        <dbReference type="Pfam" id="PF17946"/>
    </source>
</evidence>
<evidence type="ECO:0000256" key="2">
    <source>
        <dbReference type="ARBA" id="ARBA00022741"/>
    </source>
</evidence>
<keyword evidence="9" id="KW-0234">DNA repair</keyword>
<protein>
    <submittedName>
        <fullName evidence="11">Unannotated protein</fullName>
    </submittedName>
</protein>
<keyword evidence="3" id="KW-0227">DNA damage</keyword>
<dbReference type="AlphaFoldDB" id="A0A6J7EAC3"/>
<evidence type="ECO:0000256" key="8">
    <source>
        <dbReference type="ARBA" id="ARBA00023125"/>
    </source>
</evidence>
<dbReference type="GO" id="GO:0008854">
    <property type="term" value="F:exodeoxyribonuclease V activity"/>
    <property type="evidence" value="ECO:0007669"/>
    <property type="project" value="InterPro"/>
</dbReference>
<keyword evidence="5" id="KW-0347">Helicase</keyword>